<accession>A0ACB7RPZ2</accession>
<reference evidence="1" key="1">
    <citation type="submission" date="2020-05" db="EMBL/GenBank/DDBJ databases">
        <title>Large-scale comparative analyses of tick genomes elucidate their genetic diversity and vector capacities.</title>
        <authorList>
            <person name="Jia N."/>
            <person name="Wang J."/>
            <person name="Shi W."/>
            <person name="Du L."/>
            <person name="Sun Y."/>
            <person name="Zhan W."/>
            <person name="Jiang J."/>
            <person name="Wang Q."/>
            <person name="Zhang B."/>
            <person name="Ji P."/>
            <person name="Sakyi L.B."/>
            <person name="Cui X."/>
            <person name="Yuan T."/>
            <person name="Jiang B."/>
            <person name="Yang W."/>
            <person name="Lam T.T.-Y."/>
            <person name="Chang Q."/>
            <person name="Ding S."/>
            <person name="Wang X."/>
            <person name="Zhu J."/>
            <person name="Ruan X."/>
            <person name="Zhao L."/>
            <person name="Wei J."/>
            <person name="Que T."/>
            <person name="Du C."/>
            <person name="Cheng J."/>
            <person name="Dai P."/>
            <person name="Han X."/>
            <person name="Huang E."/>
            <person name="Gao Y."/>
            <person name="Liu J."/>
            <person name="Shao H."/>
            <person name="Ye R."/>
            <person name="Li L."/>
            <person name="Wei W."/>
            <person name="Wang X."/>
            <person name="Wang C."/>
            <person name="Yang T."/>
            <person name="Huo Q."/>
            <person name="Li W."/>
            <person name="Guo W."/>
            <person name="Chen H."/>
            <person name="Zhou L."/>
            <person name="Ni X."/>
            <person name="Tian J."/>
            <person name="Zhou Y."/>
            <person name="Sheng Y."/>
            <person name="Liu T."/>
            <person name="Pan Y."/>
            <person name="Xia L."/>
            <person name="Li J."/>
            <person name="Zhao F."/>
            <person name="Cao W."/>
        </authorList>
    </citation>
    <scope>NUCLEOTIDE SEQUENCE</scope>
    <source>
        <strain evidence="1">Hyas-2018</strain>
    </source>
</reference>
<dbReference type="EMBL" id="CM023488">
    <property type="protein sequence ID" value="KAH6923876.1"/>
    <property type="molecule type" value="Genomic_DNA"/>
</dbReference>
<organism evidence="1 2">
    <name type="scientific">Hyalomma asiaticum</name>
    <name type="common">Tick</name>
    <dbReference type="NCBI Taxonomy" id="266040"/>
    <lineage>
        <taxon>Eukaryota</taxon>
        <taxon>Metazoa</taxon>
        <taxon>Ecdysozoa</taxon>
        <taxon>Arthropoda</taxon>
        <taxon>Chelicerata</taxon>
        <taxon>Arachnida</taxon>
        <taxon>Acari</taxon>
        <taxon>Parasitiformes</taxon>
        <taxon>Ixodida</taxon>
        <taxon>Ixodoidea</taxon>
        <taxon>Ixodidae</taxon>
        <taxon>Hyalomminae</taxon>
        <taxon>Hyalomma</taxon>
    </lineage>
</organism>
<dbReference type="Proteomes" id="UP000821845">
    <property type="component" value="Chromosome 8"/>
</dbReference>
<protein>
    <submittedName>
        <fullName evidence="1">Uncharacterized protein</fullName>
    </submittedName>
</protein>
<sequence length="701" mass="78917">MASVMAAHFKPYGWIFLAVGLLFIRGLQSKSIHDARVTWRTWYILYSIACLLCFASGMLALAVVNTLRVFLKVRSFTKPLMLVLFALMAVRTTSNVATAFFGSPAMVAFFRKSAEYEKRTAFRREHHGGRSWMSYPLRFLFVLTFIAHIVMRTRLSGKAWDVPGNPFHEYAIKAAVLLFNSLCFVYDALHFLALRPCCEVLVSYIRHQGVKLRSLLPTTTGDATDVKPTDDNGELECVRMNLRSIVELKKMLNDVWQYSIVASAAAILAITCFSAHCLFDGGIRTDQLLAIVAYSLYSAVDFADVARLSQKMSNEIAYLRYSIRPEDMYLTGGNYFKLNLPLLVSFYACHRGFVMASVMAAHFKPYGWIFRAVGLFFVQGLQSRSVHDIRVAWKTWYTLYSIACLLFFTSGELAVAVANTVRVFLRVRSFTKPLLLVLFAVMTVRMALNVATAFFGSRAMVQFFRKSAEYEKRTAFRREHHGARPLMSYLPRFLFVAVFIGHIVVRTRLSSRAWDAAGNPFLEYAIKAGNLMFNSLCFVYDALHFVALRPCCEVLVSYIRHQGVKLRSLLPLTTGDATDVKPTDNGELECVRMNLRFLVELKKGLNDVWQNSVVASAVAILAITCFTAYSLFDGGIHTEQLLGVTAYCFYSAIDFADVARLSQNMSNELAGSVITYTVILVQTSDTVDQLTPPRINHTGAH</sequence>
<evidence type="ECO:0000313" key="2">
    <source>
        <dbReference type="Proteomes" id="UP000821845"/>
    </source>
</evidence>
<gene>
    <name evidence="1" type="ORF">HPB50_008403</name>
</gene>
<name>A0ACB7RPZ2_HYAAI</name>
<proteinExistence type="predicted"/>
<evidence type="ECO:0000313" key="1">
    <source>
        <dbReference type="EMBL" id="KAH6923876.1"/>
    </source>
</evidence>
<keyword evidence="2" id="KW-1185">Reference proteome</keyword>
<comment type="caution">
    <text evidence="1">The sequence shown here is derived from an EMBL/GenBank/DDBJ whole genome shotgun (WGS) entry which is preliminary data.</text>
</comment>